<comment type="caution">
    <text evidence="2">The sequence shown here is derived from an EMBL/GenBank/DDBJ whole genome shotgun (WGS) entry which is preliminary data.</text>
</comment>
<keyword evidence="3" id="KW-1185">Reference proteome</keyword>
<name>A0AAU9JP15_9CILI</name>
<feature type="transmembrane region" description="Helical" evidence="1">
    <location>
        <begin position="63"/>
        <end position="81"/>
    </location>
</feature>
<keyword evidence="1" id="KW-0812">Transmembrane</keyword>
<feature type="transmembrane region" description="Helical" evidence="1">
    <location>
        <begin position="93"/>
        <end position="116"/>
    </location>
</feature>
<feature type="transmembrane region" description="Helical" evidence="1">
    <location>
        <begin position="6"/>
        <end position="24"/>
    </location>
</feature>
<evidence type="ECO:0000256" key="1">
    <source>
        <dbReference type="SAM" id="Phobius"/>
    </source>
</evidence>
<reference evidence="2" key="1">
    <citation type="submission" date="2021-09" db="EMBL/GenBank/DDBJ databases">
        <authorList>
            <consortium name="AG Swart"/>
            <person name="Singh M."/>
            <person name="Singh A."/>
            <person name="Seah K."/>
            <person name="Emmerich C."/>
        </authorList>
    </citation>
    <scope>NUCLEOTIDE SEQUENCE</scope>
    <source>
        <strain evidence="2">ATCC30299</strain>
    </source>
</reference>
<organism evidence="2 3">
    <name type="scientific">Blepharisma stoltei</name>
    <dbReference type="NCBI Taxonomy" id="1481888"/>
    <lineage>
        <taxon>Eukaryota</taxon>
        <taxon>Sar</taxon>
        <taxon>Alveolata</taxon>
        <taxon>Ciliophora</taxon>
        <taxon>Postciliodesmatophora</taxon>
        <taxon>Heterotrichea</taxon>
        <taxon>Heterotrichida</taxon>
        <taxon>Blepharismidae</taxon>
        <taxon>Blepharisma</taxon>
    </lineage>
</organism>
<gene>
    <name evidence="2" type="ORF">BSTOLATCC_MIC43494</name>
</gene>
<protein>
    <submittedName>
        <fullName evidence="2">Uncharacterized protein</fullName>
    </submittedName>
</protein>
<sequence length="216" mass="24621">MDFDLCYYIAPVALALGVLIGRFTHKRTGLKEYNSILSSLNESSQEAAKRKLKYSIYCSRLQLFSRFLLAAYIITGFLLIYHHDVNILLDNYIYSISALLILISFYASTFGTYWVVQDSEKKIELYKQKIISSKSQLIKDLGQEVIEAIKENDTCNAKCKEKTAKLEKDLNKHIQFIKDLAGFQWCDGCAQQVACTGGCGGKFFAFTKRKLMDLKL</sequence>
<dbReference type="Proteomes" id="UP001162131">
    <property type="component" value="Unassembled WGS sequence"/>
</dbReference>
<proteinExistence type="predicted"/>
<keyword evidence="1" id="KW-0472">Membrane</keyword>
<evidence type="ECO:0000313" key="3">
    <source>
        <dbReference type="Proteomes" id="UP001162131"/>
    </source>
</evidence>
<accession>A0AAU9JP15</accession>
<dbReference type="EMBL" id="CAJZBQ010000043">
    <property type="protein sequence ID" value="CAG9327459.1"/>
    <property type="molecule type" value="Genomic_DNA"/>
</dbReference>
<keyword evidence="1" id="KW-1133">Transmembrane helix</keyword>
<evidence type="ECO:0000313" key="2">
    <source>
        <dbReference type="EMBL" id="CAG9327459.1"/>
    </source>
</evidence>
<dbReference type="AlphaFoldDB" id="A0AAU9JP15"/>